<evidence type="ECO:0000256" key="1">
    <source>
        <dbReference type="ARBA" id="ARBA00004994"/>
    </source>
</evidence>
<comment type="catalytic activity">
    <reaction evidence="6">
        <text>(R)-pantoate + NADP(+) = 2-dehydropantoate + NADPH + H(+)</text>
        <dbReference type="Rhea" id="RHEA:16233"/>
        <dbReference type="ChEBI" id="CHEBI:11561"/>
        <dbReference type="ChEBI" id="CHEBI:15378"/>
        <dbReference type="ChEBI" id="CHEBI:15980"/>
        <dbReference type="ChEBI" id="CHEBI:57783"/>
        <dbReference type="ChEBI" id="CHEBI:58349"/>
        <dbReference type="EC" id="1.1.1.169"/>
    </reaction>
</comment>
<comment type="pathway">
    <text evidence="1">Cofactor biosynthesis; (R)-pantothenate biosynthesis; (R)-pantoate from 3-methyl-2-oxobutanoate: step 2/2.</text>
</comment>
<dbReference type="NCBIfam" id="NF005089">
    <property type="entry name" value="PRK06522.1-4"/>
    <property type="match status" value="1"/>
</dbReference>
<dbReference type="SUPFAM" id="SSF48179">
    <property type="entry name" value="6-phosphogluconate dehydrogenase C-terminal domain-like"/>
    <property type="match status" value="1"/>
</dbReference>
<dbReference type="Proteomes" id="UP000266206">
    <property type="component" value="Unassembled WGS sequence"/>
</dbReference>
<dbReference type="Pfam" id="PF02558">
    <property type="entry name" value="ApbA"/>
    <property type="match status" value="1"/>
</dbReference>
<evidence type="ECO:0000313" key="9">
    <source>
        <dbReference type="EMBL" id="RIY42429.1"/>
    </source>
</evidence>
<evidence type="ECO:0000256" key="3">
    <source>
        <dbReference type="ARBA" id="ARBA00019465"/>
    </source>
</evidence>
<evidence type="ECO:0000256" key="4">
    <source>
        <dbReference type="ARBA" id="ARBA00022655"/>
    </source>
</evidence>
<dbReference type="InterPro" id="IPR008927">
    <property type="entry name" value="6-PGluconate_DH-like_C_sf"/>
</dbReference>
<dbReference type="UniPathway" id="UPA00028">
    <property type="reaction ID" value="UER00004"/>
</dbReference>
<dbReference type="SUPFAM" id="SSF51735">
    <property type="entry name" value="NAD(P)-binding Rossmann-fold domains"/>
    <property type="match status" value="1"/>
</dbReference>
<dbReference type="InterPro" id="IPR013328">
    <property type="entry name" value="6PGD_dom2"/>
</dbReference>
<dbReference type="Gene3D" id="1.10.1040.10">
    <property type="entry name" value="N-(1-d-carboxylethyl)-l-norvaline Dehydrogenase, domain 2"/>
    <property type="match status" value="1"/>
</dbReference>
<dbReference type="GO" id="GO:0015940">
    <property type="term" value="P:pantothenate biosynthetic process"/>
    <property type="evidence" value="ECO:0007669"/>
    <property type="project" value="UniProtKB-UniPathway"/>
</dbReference>
<feature type="domain" description="Ketopantoate reductase N-terminal" evidence="7">
    <location>
        <begin position="9"/>
        <end position="176"/>
    </location>
</feature>
<dbReference type="GO" id="GO:0008677">
    <property type="term" value="F:2-dehydropantoate 2-reductase activity"/>
    <property type="evidence" value="ECO:0007669"/>
    <property type="project" value="UniProtKB-EC"/>
</dbReference>
<evidence type="ECO:0000259" key="8">
    <source>
        <dbReference type="Pfam" id="PF08546"/>
    </source>
</evidence>
<evidence type="ECO:0000256" key="6">
    <source>
        <dbReference type="ARBA" id="ARBA00048793"/>
    </source>
</evidence>
<dbReference type="Pfam" id="PF08546">
    <property type="entry name" value="ApbA_C"/>
    <property type="match status" value="1"/>
</dbReference>
<dbReference type="EC" id="1.1.1.169" evidence="2"/>
<evidence type="ECO:0000313" key="10">
    <source>
        <dbReference type="Proteomes" id="UP000266206"/>
    </source>
</evidence>
<evidence type="ECO:0000256" key="5">
    <source>
        <dbReference type="ARBA" id="ARBA00032024"/>
    </source>
</evidence>
<accession>A0A3A1YYN8</accession>
<comment type="caution">
    <text evidence="9">The sequence shown here is derived from an EMBL/GenBank/DDBJ whole genome shotgun (WGS) entry which is preliminary data.</text>
</comment>
<dbReference type="OrthoDB" id="9796561at2"/>
<dbReference type="AlphaFoldDB" id="A0A3A1YYN8"/>
<dbReference type="PANTHER" id="PTHR21708">
    <property type="entry name" value="PROBABLE 2-DEHYDROPANTOATE 2-REDUCTASE"/>
    <property type="match status" value="1"/>
</dbReference>
<dbReference type="RefSeq" id="WP_114420347.1">
    <property type="nucleotide sequence ID" value="NZ_NQYH01000001.1"/>
</dbReference>
<dbReference type="InterPro" id="IPR013332">
    <property type="entry name" value="KPR_N"/>
</dbReference>
<dbReference type="EMBL" id="NQYH01000001">
    <property type="protein sequence ID" value="RIY42429.1"/>
    <property type="molecule type" value="Genomic_DNA"/>
</dbReference>
<keyword evidence="4" id="KW-0566">Pantothenate biosynthesis</keyword>
<dbReference type="Gene3D" id="3.40.50.720">
    <property type="entry name" value="NAD(P)-binding Rossmann-like Domain"/>
    <property type="match status" value="1"/>
</dbReference>
<name>A0A3A1YYN8_9BURK</name>
<dbReference type="InterPro" id="IPR051402">
    <property type="entry name" value="KPR-Related"/>
</dbReference>
<gene>
    <name evidence="9" type="ORF">CJP73_03075</name>
</gene>
<dbReference type="InterPro" id="IPR036291">
    <property type="entry name" value="NAD(P)-bd_dom_sf"/>
</dbReference>
<feature type="domain" description="Ketopantoate reductase C-terminal" evidence="8">
    <location>
        <begin position="203"/>
        <end position="322"/>
    </location>
</feature>
<dbReference type="InterPro" id="IPR013752">
    <property type="entry name" value="KPA_reductase"/>
</dbReference>
<sequence length="334" mass="35510">MANAGTLKVCVAGAGAIGCTVAARLAMAGVSVNVLARGAALKAITANGITLADLEGEHRVPVRASSQAGEFGVQDIIFVCTKAQSLARILSDLQPMIGPDTVVVPMVNGVPWWYFHGIGGRFDGRTVQALDSSGELAKTVALEHVVGCVVFITSEVTAPGMVKSSTPHLLIFGEPNNTYSARLDRIKTVFEASGIEARVTDQIRDPLWAKMIANLTSNPLSVVARATLQDIYTDPGLKRIAIKILHEGLTVAAAYGARIQYDPHTFMELAAGMGAVRTSMLQDFDKGITLELAAIGDAFMELADLMDIAMPVTRDIVSMARFLGQQREMEVVNA</sequence>
<evidence type="ECO:0000256" key="2">
    <source>
        <dbReference type="ARBA" id="ARBA00013014"/>
    </source>
</evidence>
<dbReference type="GO" id="GO:0005737">
    <property type="term" value="C:cytoplasm"/>
    <property type="evidence" value="ECO:0007669"/>
    <property type="project" value="TreeGrafter"/>
</dbReference>
<proteinExistence type="predicted"/>
<organism evidence="9 10">
    <name type="scientific">Neopusillimonas maritima</name>
    <dbReference type="NCBI Taxonomy" id="2026239"/>
    <lineage>
        <taxon>Bacteria</taxon>
        <taxon>Pseudomonadati</taxon>
        <taxon>Pseudomonadota</taxon>
        <taxon>Betaproteobacteria</taxon>
        <taxon>Burkholderiales</taxon>
        <taxon>Alcaligenaceae</taxon>
        <taxon>Neopusillimonas</taxon>
    </lineage>
</organism>
<evidence type="ECO:0000259" key="7">
    <source>
        <dbReference type="Pfam" id="PF02558"/>
    </source>
</evidence>
<dbReference type="PANTHER" id="PTHR21708:SF45">
    <property type="entry name" value="2-DEHYDROPANTOATE 2-REDUCTASE"/>
    <property type="match status" value="1"/>
</dbReference>
<reference evidence="9 10" key="1">
    <citation type="submission" date="2017-08" db="EMBL/GenBank/DDBJ databases">
        <title>Pusillimonas indicus sp. nov., a member of the family Alcaligenaceae isolated from surface seawater.</title>
        <authorList>
            <person name="Li J."/>
        </authorList>
    </citation>
    <scope>NUCLEOTIDE SEQUENCE [LARGE SCALE GENOMIC DNA]</scope>
    <source>
        <strain evidence="9 10">L52-1-41</strain>
    </source>
</reference>
<protein>
    <recommendedName>
        <fullName evidence="3">2-dehydropantoate 2-reductase</fullName>
        <ecNumber evidence="2">1.1.1.169</ecNumber>
    </recommendedName>
    <alternativeName>
        <fullName evidence="5">Ketopantoate reductase</fullName>
    </alternativeName>
</protein>